<dbReference type="RefSeq" id="WP_258211623.1">
    <property type="nucleotide sequence ID" value="NZ_JANQBD010000001.1"/>
</dbReference>
<comment type="caution">
    <text evidence="2">The sequence shown here is derived from an EMBL/GenBank/DDBJ whole genome shotgun (WGS) entry which is preliminary data.</text>
</comment>
<dbReference type="Proteomes" id="UP001300012">
    <property type="component" value="Unassembled WGS sequence"/>
</dbReference>
<sequence>MNKFICKPLLVYEKANFICRTKVIWKVLANIQVNHTAVPKQELPDGINLDQFYKNIKTQILANTDSKTYLIEEKEEVFQSYPAKRLVYHTTEEGWKNFVYTILFFEANGSFYRITTGANEEILKEAQEELQGIVDSFQFIKK</sequence>
<keyword evidence="3" id="KW-1185">Reference proteome</keyword>
<evidence type="ECO:0000259" key="1">
    <source>
        <dbReference type="Pfam" id="PF01789"/>
    </source>
</evidence>
<dbReference type="Gene3D" id="3.40.1000.10">
    <property type="entry name" value="Mog1/PsbP, alpha/beta/alpha sandwich"/>
    <property type="match status" value="1"/>
</dbReference>
<gene>
    <name evidence="2" type="ORF">NV381_02270</name>
</gene>
<evidence type="ECO:0000313" key="3">
    <source>
        <dbReference type="Proteomes" id="UP001300012"/>
    </source>
</evidence>
<reference evidence="2 3" key="1">
    <citation type="submission" date="2022-08" db="EMBL/GenBank/DDBJ databases">
        <title>Paenibacillus endoradicis sp. nov., Paenibacillus radicibacter sp. nov and Paenibacillus pararadicis sp. nov., three cold-adapted plant growth-promoting bacteria isolated from root of Larix gmelinii in Great Khingan.</title>
        <authorList>
            <person name="Xue H."/>
        </authorList>
    </citation>
    <scope>NUCLEOTIDE SEQUENCE [LARGE SCALE GENOMIC DNA]</scope>
    <source>
        <strain evidence="2 3">N5-1-1-5</strain>
    </source>
</reference>
<name>A0ABT1YA10_9BACL</name>
<dbReference type="InterPro" id="IPR002683">
    <property type="entry name" value="PsbP_C"/>
</dbReference>
<proteinExistence type="predicted"/>
<feature type="domain" description="PsbP C-terminal" evidence="1">
    <location>
        <begin position="24"/>
        <end position="139"/>
    </location>
</feature>
<evidence type="ECO:0000313" key="2">
    <source>
        <dbReference type="EMBL" id="MCR8630018.1"/>
    </source>
</evidence>
<protein>
    <submittedName>
        <fullName evidence="2">Photosystem II reaction center PsbP family protein</fullName>
    </submittedName>
</protein>
<dbReference type="Pfam" id="PF01789">
    <property type="entry name" value="PsbP"/>
    <property type="match status" value="1"/>
</dbReference>
<dbReference type="EMBL" id="JANQBD010000001">
    <property type="protein sequence ID" value="MCR8630018.1"/>
    <property type="molecule type" value="Genomic_DNA"/>
</dbReference>
<organism evidence="2 3">
    <name type="scientific">Paenibacillus radicis</name>
    <name type="common">ex Xue et al. 2023</name>
    <dbReference type="NCBI Taxonomy" id="2972489"/>
    <lineage>
        <taxon>Bacteria</taxon>
        <taxon>Bacillati</taxon>
        <taxon>Bacillota</taxon>
        <taxon>Bacilli</taxon>
        <taxon>Bacillales</taxon>
        <taxon>Paenibacillaceae</taxon>
        <taxon>Paenibacillus</taxon>
    </lineage>
</organism>
<accession>A0ABT1YA10</accession>